<protein>
    <recommendedName>
        <fullName evidence="6">Ribosomal protein L19</fullName>
    </recommendedName>
</protein>
<dbReference type="PRINTS" id="PR00061">
    <property type="entry name" value="RIBOSOMALL19"/>
</dbReference>
<dbReference type="Gene3D" id="2.30.30.790">
    <property type="match status" value="1"/>
</dbReference>
<dbReference type="SUPFAM" id="SSF50104">
    <property type="entry name" value="Translation proteins SH3-like domain"/>
    <property type="match status" value="1"/>
</dbReference>
<dbReference type="PANTHER" id="PTHR15680:SF9">
    <property type="entry name" value="LARGE RIBOSOMAL SUBUNIT PROTEIN BL19M"/>
    <property type="match status" value="1"/>
</dbReference>
<dbReference type="NCBIfam" id="TIGR01024">
    <property type="entry name" value="rplS_bact"/>
    <property type="match status" value="1"/>
</dbReference>
<keyword evidence="2" id="KW-0689">Ribosomal protein</keyword>
<evidence type="ECO:0000313" key="5">
    <source>
        <dbReference type="Proteomes" id="UP001205105"/>
    </source>
</evidence>
<evidence type="ECO:0000256" key="2">
    <source>
        <dbReference type="ARBA" id="ARBA00022980"/>
    </source>
</evidence>
<comment type="caution">
    <text evidence="4">The sequence shown here is derived from an EMBL/GenBank/DDBJ whole genome shotgun (WGS) entry which is preliminary data.</text>
</comment>
<gene>
    <name evidence="4" type="ORF">COHA_009719</name>
</gene>
<dbReference type="AlphaFoldDB" id="A0AAD5GXV4"/>
<evidence type="ECO:0000256" key="1">
    <source>
        <dbReference type="ARBA" id="ARBA00005781"/>
    </source>
</evidence>
<accession>A0AAD5GXV4</accession>
<dbReference type="EMBL" id="JADXDR010000188">
    <property type="protein sequence ID" value="KAI7836419.1"/>
    <property type="molecule type" value="Genomic_DNA"/>
</dbReference>
<evidence type="ECO:0008006" key="6">
    <source>
        <dbReference type="Google" id="ProtNLM"/>
    </source>
</evidence>
<dbReference type="GO" id="GO:0003735">
    <property type="term" value="F:structural constituent of ribosome"/>
    <property type="evidence" value="ECO:0007669"/>
    <property type="project" value="InterPro"/>
</dbReference>
<keyword evidence="5" id="KW-1185">Reference proteome</keyword>
<proteinExistence type="inferred from homology"/>
<dbReference type="PANTHER" id="PTHR15680">
    <property type="entry name" value="RIBOSOMAL PROTEIN L19"/>
    <property type="match status" value="1"/>
</dbReference>
<dbReference type="Proteomes" id="UP001205105">
    <property type="component" value="Unassembled WGS sequence"/>
</dbReference>
<dbReference type="GO" id="GO:1990904">
    <property type="term" value="C:ribonucleoprotein complex"/>
    <property type="evidence" value="ECO:0007669"/>
    <property type="project" value="UniProtKB-KW"/>
</dbReference>
<evidence type="ECO:0000313" key="4">
    <source>
        <dbReference type="EMBL" id="KAI7836419.1"/>
    </source>
</evidence>
<organism evidence="4 5">
    <name type="scientific">Chlorella ohadii</name>
    <dbReference type="NCBI Taxonomy" id="2649997"/>
    <lineage>
        <taxon>Eukaryota</taxon>
        <taxon>Viridiplantae</taxon>
        <taxon>Chlorophyta</taxon>
        <taxon>core chlorophytes</taxon>
        <taxon>Trebouxiophyceae</taxon>
        <taxon>Chlorellales</taxon>
        <taxon>Chlorellaceae</taxon>
        <taxon>Chlorella clade</taxon>
        <taxon>Chlorella</taxon>
    </lineage>
</organism>
<dbReference type="GO" id="GO:0006412">
    <property type="term" value="P:translation"/>
    <property type="evidence" value="ECO:0007669"/>
    <property type="project" value="InterPro"/>
</dbReference>
<dbReference type="InterPro" id="IPR038657">
    <property type="entry name" value="Ribosomal_bL19_sf"/>
</dbReference>
<dbReference type="InterPro" id="IPR008991">
    <property type="entry name" value="Translation_prot_SH3-like_sf"/>
</dbReference>
<keyword evidence="3" id="KW-0687">Ribonucleoprotein</keyword>
<dbReference type="GO" id="GO:0005840">
    <property type="term" value="C:ribosome"/>
    <property type="evidence" value="ECO:0007669"/>
    <property type="project" value="UniProtKB-KW"/>
</dbReference>
<comment type="similarity">
    <text evidence="1">Belongs to the bacterial ribosomal protein bL19 family.</text>
</comment>
<dbReference type="InterPro" id="IPR001857">
    <property type="entry name" value="Ribosomal_bL19"/>
</dbReference>
<dbReference type="Pfam" id="PF01245">
    <property type="entry name" value="Ribosomal_L19"/>
    <property type="match status" value="1"/>
</dbReference>
<sequence>MLRQAFCRAARSAMACAVPSSSMAAPAAQLEASTRTLSSLISLREFTQQSWAAQAATPSAAPQAPAAAAAVAAAAAPPAPWTPTRELQKRKTLPKRMQHLLTTLEREREEAIMSELRRPDFGPGDVIELKLSVPENKRRVTVFKGICIAKRNRSVRSTFTLRNIFGGSGGIERTFPLYSPHITEMKVLESRRVRRAKLFYLRERNAKEYRT</sequence>
<name>A0AAD5GXV4_9CHLO</name>
<evidence type="ECO:0000256" key="3">
    <source>
        <dbReference type="ARBA" id="ARBA00023274"/>
    </source>
</evidence>
<reference evidence="4" key="1">
    <citation type="submission" date="2020-11" db="EMBL/GenBank/DDBJ databases">
        <title>Chlorella ohadii genome sequencing and assembly.</title>
        <authorList>
            <person name="Murik O."/>
            <person name="Treves H."/>
            <person name="Kedem I."/>
            <person name="Shotland Y."/>
            <person name="Kaplan A."/>
        </authorList>
    </citation>
    <scope>NUCLEOTIDE SEQUENCE</scope>
    <source>
        <strain evidence="4">1</strain>
    </source>
</reference>